<keyword evidence="4" id="KW-1185">Reference proteome</keyword>
<dbReference type="InterPro" id="IPR046960">
    <property type="entry name" value="PPR_At4g14850-like_plant"/>
</dbReference>
<dbReference type="FunFam" id="1.25.40.10:FF:000073">
    <property type="entry name" value="Pentatricopeptide repeat-containing protein chloroplastic"/>
    <property type="match status" value="1"/>
</dbReference>
<evidence type="ECO:0000256" key="2">
    <source>
        <dbReference type="PROSITE-ProRule" id="PRU00708"/>
    </source>
</evidence>
<evidence type="ECO:0008006" key="5">
    <source>
        <dbReference type="Google" id="ProtNLM"/>
    </source>
</evidence>
<dbReference type="GO" id="GO:0009451">
    <property type="term" value="P:RNA modification"/>
    <property type="evidence" value="ECO:0007669"/>
    <property type="project" value="InterPro"/>
</dbReference>
<evidence type="ECO:0000313" key="3">
    <source>
        <dbReference type="EnsemblPlants" id="AUR62029191-RA:cds"/>
    </source>
</evidence>
<dbReference type="Pfam" id="PF13041">
    <property type="entry name" value="PPR_2"/>
    <property type="match status" value="1"/>
</dbReference>
<feature type="repeat" description="PPR" evidence="2">
    <location>
        <begin position="313"/>
        <end position="347"/>
    </location>
</feature>
<dbReference type="Pfam" id="PF13812">
    <property type="entry name" value="PPR_3"/>
    <property type="match status" value="1"/>
</dbReference>
<dbReference type="PANTHER" id="PTHR47926">
    <property type="entry name" value="PENTATRICOPEPTIDE REPEAT-CONTAINING PROTEIN"/>
    <property type="match status" value="1"/>
</dbReference>
<reference evidence="3" key="1">
    <citation type="journal article" date="2017" name="Nature">
        <title>The genome of Chenopodium quinoa.</title>
        <authorList>
            <person name="Jarvis D.E."/>
            <person name="Ho Y.S."/>
            <person name="Lightfoot D.J."/>
            <person name="Schmoeckel S.M."/>
            <person name="Li B."/>
            <person name="Borm T.J.A."/>
            <person name="Ohyanagi H."/>
            <person name="Mineta K."/>
            <person name="Michell C.T."/>
            <person name="Saber N."/>
            <person name="Kharbatia N.M."/>
            <person name="Rupper R.R."/>
            <person name="Sharp A.R."/>
            <person name="Dally N."/>
            <person name="Boughton B.A."/>
            <person name="Woo Y.H."/>
            <person name="Gao G."/>
            <person name="Schijlen E.G.W.M."/>
            <person name="Guo X."/>
            <person name="Momin A.A."/>
            <person name="Negrao S."/>
            <person name="Al-Babili S."/>
            <person name="Gehring C."/>
            <person name="Roessner U."/>
            <person name="Jung C."/>
            <person name="Murphy K."/>
            <person name="Arold S.T."/>
            <person name="Gojobori T."/>
            <person name="van der Linden C.G."/>
            <person name="van Loo E.N."/>
            <person name="Jellen E.N."/>
            <person name="Maughan P.J."/>
            <person name="Tester M."/>
        </authorList>
    </citation>
    <scope>NUCLEOTIDE SEQUENCE [LARGE SCALE GENOMIC DNA]</scope>
    <source>
        <strain evidence="3">cv. PI 614886</strain>
    </source>
</reference>
<dbReference type="Gramene" id="AUR62029191-RA">
    <property type="protein sequence ID" value="AUR62029191-RA:cds"/>
    <property type="gene ID" value="AUR62029191"/>
</dbReference>
<dbReference type="Pfam" id="PF01535">
    <property type="entry name" value="PPR"/>
    <property type="match status" value="3"/>
</dbReference>
<sequence>MAFLSPKPRNFSILYQRFLKYYQSIHWEGFALHLLQGFDPFQHISFKYFDWLYSRFGCIDAAHHVFDKMPQRNEPSWNTLISGFVRVGLYVKAFKLFCEMRSFSDFASNGFVISSLIAGCSRSNSMISQAFQLHGFVVKSGLLDDVFVVTSMLHFYGTNGFLMEAKILYQGMPYKSVVTRTALMVVYSDSSCGMLQYPILGLQILGHVIKFGFESNLSVANSLISMFDSFGYLDEASYMRFVHDEVNSVTLSSLLLASDNVDFVKWGRGIHGLVVKYGFHTDVCVCNTLLTMYSGAGQLDDAELIFTTMPEKDLISWNSMITCYAQNGKSMDAFRFLSRLLKARASINQVSIASVLGACTSQEFLPEGIIVHAIAVSSGLANNLIVGNLLVTMYANFGLTIKAQKVSETMPDQDTVTWNALIGGYAENEEADEAFMSYKLMRRRGLQENYITIVNVLSSFSSSSSLLMCGMSVHAHIVCKGFESDEYVKNSLLTMYAKCGDLDSSSVSFNISRDITLVTYNAIVSANARHGRGEDALKLFKNMYNLG</sequence>
<dbReference type="InterPro" id="IPR011990">
    <property type="entry name" value="TPR-like_helical_dom_sf"/>
</dbReference>
<dbReference type="EnsemblPlants" id="AUR62029191-RA">
    <property type="protein sequence ID" value="AUR62029191-RA:cds"/>
    <property type="gene ID" value="AUR62029191"/>
</dbReference>
<dbReference type="OMA" id="HAHIVCK"/>
<feature type="repeat" description="PPR" evidence="2">
    <location>
        <begin position="414"/>
        <end position="448"/>
    </location>
</feature>
<evidence type="ECO:0000256" key="1">
    <source>
        <dbReference type="ARBA" id="ARBA00022737"/>
    </source>
</evidence>
<dbReference type="PANTHER" id="PTHR47926:SF342">
    <property type="entry name" value="TETRATRICOPEPTIDE-LIKE HELICAL DOMAIN-CONTAINING PROTEIN-RELATED"/>
    <property type="match status" value="1"/>
</dbReference>
<accession>A0A803MGT9</accession>
<dbReference type="InterPro" id="IPR002885">
    <property type="entry name" value="PPR_rpt"/>
</dbReference>
<feature type="repeat" description="PPR" evidence="2">
    <location>
        <begin position="516"/>
        <end position="547"/>
    </location>
</feature>
<dbReference type="Gene3D" id="1.25.40.10">
    <property type="entry name" value="Tetratricopeptide repeat domain"/>
    <property type="match status" value="5"/>
</dbReference>
<name>A0A803MGT9_CHEQI</name>
<keyword evidence="1" id="KW-0677">Repeat</keyword>
<proteinExistence type="predicted"/>
<dbReference type="Proteomes" id="UP000596660">
    <property type="component" value="Unplaced"/>
</dbReference>
<evidence type="ECO:0000313" key="4">
    <source>
        <dbReference type="Proteomes" id="UP000596660"/>
    </source>
</evidence>
<dbReference type="NCBIfam" id="TIGR00756">
    <property type="entry name" value="PPR"/>
    <property type="match status" value="4"/>
</dbReference>
<organism evidence="3 4">
    <name type="scientific">Chenopodium quinoa</name>
    <name type="common">Quinoa</name>
    <dbReference type="NCBI Taxonomy" id="63459"/>
    <lineage>
        <taxon>Eukaryota</taxon>
        <taxon>Viridiplantae</taxon>
        <taxon>Streptophyta</taxon>
        <taxon>Embryophyta</taxon>
        <taxon>Tracheophyta</taxon>
        <taxon>Spermatophyta</taxon>
        <taxon>Magnoliopsida</taxon>
        <taxon>eudicotyledons</taxon>
        <taxon>Gunneridae</taxon>
        <taxon>Pentapetalae</taxon>
        <taxon>Caryophyllales</taxon>
        <taxon>Chenopodiaceae</taxon>
        <taxon>Chenopodioideae</taxon>
        <taxon>Atripliceae</taxon>
        <taxon>Chenopodium</taxon>
    </lineage>
</organism>
<dbReference type="PROSITE" id="PS51375">
    <property type="entry name" value="PPR"/>
    <property type="match status" value="4"/>
</dbReference>
<dbReference type="GO" id="GO:0003723">
    <property type="term" value="F:RNA binding"/>
    <property type="evidence" value="ECO:0007669"/>
    <property type="project" value="InterPro"/>
</dbReference>
<reference evidence="3" key="2">
    <citation type="submission" date="2021-03" db="UniProtKB">
        <authorList>
            <consortium name="EnsemblPlants"/>
        </authorList>
    </citation>
    <scope>IDENTIFICATION</scope>
</reference>
<feature type="repeat" description="PPR" evidence="2">
    <location>
        <begin position="73"/>
        <end position="103"/>
    </location>
</feature>
<dbReference type="AlphaFoldDB" id="A0A803MGT9"/>
<protein>
    <recommendedName>
        <fullName evidence="5">Pentatricopeptide repeat-containing protein</fullName>
    </recommendedName>
</protein>